<feature type="transmembrane region" description="Helical" evidence="14">
    <location>
        <begin position="155"/>
        <end position="175"/>
    </location>
</feature>
<feature type="domain" description="Myosin-binding" evidence="15">
    <location>
        <begin position="165"/>
        <end position="447"/>
    </location>
</feature>
<evidence type="ECO:0000256" key="2">
    <source>
        <dbReference type="ARBA" id="ARBA00004536"/>
    </source>
</evidence>
<keyword evidence="6" id="KW-1003">Cell membrane</keyword>
<protein>
    <recommendedName>
        <fullName evidence="5">Vezatin</fullName>
    </recommendedName>
</protein>
<evidence type="ECO:0000256" key="14">
    <source>
        <dbReference type="SAM" id="Phobius"/>
    </source>
</evidence>
<evidence type="ECO:0000256" key="13">
    <source>
        <dbReference type="SAM" id="MobiDB-lite"/>
    </source>
</evidence>
<keyword evidence="10" id="KW-0175">Coiled coil</keyword>
<gene>
    <name evidence="16" type="ORF">D0864_14536</name>
</gene>
<dbReference type="AlphaFoldDB" id="A0A3M7CG25"/>
<evidence type="ECO:0000256" key="3">
    <source>
        <dbReference type="ARBA" id="ARBA00004651"/>
    </source>
</evidence>
<dbReference type="VEuPathDB" id="FungiDB:BTJ68_08917"/>
<dbReference type="InterPro" id="IPR026859">
    <property type="entry name" value="Myosin-bd"/>
</dbReference>
<evidence type="ECO:0000256" key="8">
    <source>
        <dbReference type="ARBA" id="ARBA00022949"/>
    </source>
</evidence>
<evidence type="ECO:0000256" key="4">
    <source>
        <dbReference type="ARBA" id="ARBA00007245"/>
    </source>
</evidence>
<evidence type="ECO:0000256" key="1">
    <source>
        <dbReference type="ARBA" id="ARBA00004123"/>
    </source>
</evidence>
<evidence type="ECO:0000256" key="10">
    <source>
        <dbReference type="ARBA" id="ARBA00023054"/>
    </source>
</evidence>
<feature type="compositionally biased region" description="Polar residues" evidence="13">
    <location>
        <begin position="543"/>
        <end position="555"/>
    </location>
</feature>
<keyword evidence="9 14" id="KW-1133">Transmembrane helix</keyword>
<comment type="similarity">
    <text evidence="4">Belongs to the vezatin family.</text>
</comment>
<dbReference type="Pfam" id="PF12632">
    <property type="entry name" value="Vezatin"/>
    <property type="match status" value="1"/>
</dbReference>
<dbReference type="InterPro" id="IPR026858">
    <property type="entry name" value="Vezatin"/>
</dbReference>
<evidence type="ECO:0000313" key="17">
    <source>
        <dbReference type="Proteomes" id="UP000269539"/>
    </source>
</evidence>
<evidence type="ECO:0000313" key="16">
    <source>
        <dbReference type="EMBL" id="RMY50616.1"/>
    </source>
</evidence>
<dbReference type="GO" id="GO:0005634">
    <property type="term" value="C:nucleus"/>
    <property type="evidence" value="ECO:0007669"/>
    <property type="project" value="UniProtKB-SubCell"/>
</dbReference>
<evidence type="ECO:0000256" key="7">
    <source>
        <dbReference type="ARBA" id="ARBA00022692"/>
    </source>
</evidence>
<dbReference type="EMBL" id="QWIO01002789">
    <property type="protein sequence ID" value="RMY50616.1"/>
    <property type="molecule type" value="Genomic_DNA"/>
</dbReference>
<feature type="region of interest" description="Disordered" evidence="13">
    <location>
        <begin position="509"/>
        <end position="558"/>
    </location>
</feature>
<keyword evidence="12" id="KW-0539">Nucleus</keyword>
<dbReference type="PANTHER" id="PTHR15989:SF5">
    <property type="entry name" value="VEZATIN"/>
    <property type="match status" value="1"/>
</dbReference>
<dbReference type="GO" id="GO:0017022">
    <property type="term" value="F:myosin binding"/>
    <property type="evidence" value="ECO:0007669"/>
    <property type="project" value="InterPro"/>
</dbReference>
<evidence type="ECO:0000256" key="6">
    <source>
        <dbReference type="ARBA" id="ARBA00022475"/>
    </source>
</evidence>
<evidence type="ECO:0000256" key="11">
    <source>
        <dbReference type="ARBA" id="ARBA00023136"/>
    </source>
</evidence>
<feature type="region of interest" description="Disordered" evidence="13">
    <location>
        <begin position="23"/>
        <end position="82"/>
    </location>
</feature>
<dbReference type="Proteomes" id="UP000269539">
    <property type="component" value="Unassembled WGS sequence"/>
</dbReference>
<sequence>METIHADDTPLAAYLEGDGYLDRSFDDDDLEPDASPLLTNGHDGSPTPSFAPLNRHAPSKARRTRQSLVPQLEKDPTAPQSTLSRIHTTWSIALNSRLSRADNAKFIEHFRYVIVASQLLNEYLDHGSLPRSAETELGGDGVQDESGIPDVKTSLYGAFAVAAFAFALVYLIHWARSGHSSFLSHGRVALALTVFALVAFVGYAYVRRQWLKFLRRNAVESITTLTSNWQAFEVSSSSTLGFIQEVELVSKGFRLSTPLPPASRVEGQGASRRCGRLRKALHRAFVDVIPACIEACKVLEGLIDEDDLAKYFEVYDISSQDAREASGDNSLSVLEDDAESLKSLRVLSYRMGVLRRVTLCSLMSLEADGGKPDFYRWRVTIEAMQTISNILAPSARRLQQILNEMETISVPQTPVRNGHGASREKMRSQVRKISTLSSGIRGLQAKMQILREETNRSIEQQEDLTDLGPSLMAQYESIGTDLRELMQAWESGKTSLQSNITKQERRISMASSGLRSPVSSIGGLTAVDGDGTPDDALKALNGGSRSNRSSLATTPSDEEQVFEALAVPRQRSTLTREERIVKMQEERERQATLRAKRESNTNMLHTDDGRYFDFFGLARELRDAIYNDLLNESTQLPTNGNAPGLRFLAKGLVDTSLLLASRSFHDELQERADKRLHVTIEERRKNWFKIFWDRFPPQLLRARSLTLKLWLDCIGGAWPDSSGECSRVKGDLQYLRGVVECAAEAMPCLERLCIDLHRYNLCDHAVCKYTLDNRIGLFFSVAKIVELHVYEIPARLDTIRRPSGFGNPLRHPRYWRYEDRRGPLAKWNNATQALEDVDYVHEKQAAEGSGG</sequence>
<evidence type="ECO:0000259" key="15">
    <source>
        <dbReference type="Pfam" id="PF12632"/>
    </source>
</evidence>
<keyword evidence="7 14" id="KW-0812">Transmembrane</keyword>
<dbReference type="PANTHER" id="PTHR15989">
    <property type="entry name" value="VEZATIN"/>
    <property type="match status" value="1"/>
</dbReference>
<evidence type="ECO:0000256" key="9">
    <source>
        <dbReference type="ARBA" id="ARBA00022989"/>
    </source>
</evidence>
<name>A0A3M7CG25_HORWE</name>
<evidence type="ECO:0000256" key="5">
    <source>
        <dbReference type="ARBA" id="ARBA00018125"/>
    </source>
</evidence>
<comment type="subcellular location">
    <subcellularLocation>
        <location evidence="2">Cell junction</location>
        <location evidence="2">Adherens junction</location>
    </subcellularLocation>
    <subcellularLocation>
        <location evidence="3">Cell membrane</location>
        <topology evidence="3">Multi-pass membrane protein</topology>
    </subcellularLocation>
    <subcellularLocation>
        <location evidence="1">Nucleus</location>
    </subcellularLocation>
</comment>
<organism evidence="16 17">
    <name type="scientific">Hortaea werneckii</name>
    <name type="common">Black yeast</name>
    <name type="synonym">Cladosporium werneckii</name>
    <dbReference type="NCBI Taxonomy" id="91943"/>
    <lineage>
        <taxon>Eukaryota</taxon>
        <taxon>Fungi</taxon>
        <taxon>Dikarya</taxon>
        <taxon>Ascomycota</taxon>
        <taxon>Pezizomycotina</taxon>
        <taxon>Dothideomycetes</taxon>
        <taxon>Dothideomycetidae</taxon>
        <taxon>Mycosphaerellales</taxon>
        <taxon>Teratosphaeriaceae</taxon>
        <taxon>Hortaea</taxon>
    </lineage>
</organism>
<feature type="transmembrane region" description="Helical" evidence="14">
    <location>
        <begin position="187"/>
        <end position="206"/>
    </location>
</feature>
<feature type="compositionally biased region" description="Polar residues" evidence="13">
    <location>
        <begin position="509"/>
        <end position="519"/>
    </location>
</feature>
<keyword evidence="8" id="KW-0965">Cell junction</keyword>
<accession>A0A3M7CG25</accession>
<reference evidence="16 17" key="1">
    <citation type="journal article" date="2018" name="BMC Genomics">
        <title>Genomic evidence for intraspecific hybridization in a clonal and extremely halotolerant yeast.</title>
        <authorList>
            <person name="Gostincar C."/>
            <person name="Stajich J.E."/>
            <person name="Zupancic J."/>
            <person name="Zalar P."/>
            <person name="Gunde-Cimerman N."/>
        </authorList>
    </citation>
    <scope>NUCLEOTIDE SEQUENCE [LARGE SCALE GENOMIC DNA]</scope>
    <source>
        <strain evidence="16 17">EXF-10513</strain>
    </source>
</reference>
<dbReference type="GO" id="GO:0005886">
    <property type="term" value="C:plasma membrane"/>
    <property type="evidence" value="ECO:0007669"/>
    <property type="project" value="UniProtKB-SubCell"/>
</dbReference>
<comment type="caution">
    <text evidence="16">The sequence shown here is derived from an EMBL/GenBank/DDBJ whole genome shotgun (WGS) entry which is preliminary data.</text>
</comment>
<dbReference type="GO" id="GO:0098609">
    <property type="term" value="P:cell-cell adhesion"/>
    <property type="evidence" value="ECO:0007669"/>
    <property type="project" value="InterPro"/>
</dbReference>
<proteinExistence type="inferred from homology"/>
<keyword evidence="11 14" id="KW-0472">Membrane</keyword>
<evidence type="ECO:0000256" key="12">
    <source>
        <dbReference type="ARBA" id="ARBA00023242"/>
    </source>
</evidence>